<gene>
    <name evidence="7 8" type="primary">lgt</name>
    <name evidence="8" type="ORF">ERCICUMA2628_014</name>
</gene>
<reference evidence="8 9" key="1">
    <citation type="submission" date="2019-02" db="EMBL/GenBank/DDBJ databases">
        <authorList>
            <person name="Manzano-Marin A."/>
            <person name="Manzano-Marin A."/>
        </authorList>
    </citation>
    <scope>NUCLEOTIDE SEQUENCE [LARGE SCALE GENOMIC DNA]</scope>
    <source>
        <strain evidence="8 9">ErCicuneomaculata</strain>
    </source>
</reference>
<dbReference type="NCBIfam" id="TIGR00544">
    <property type="entry name" value="lgt"/>
    <property type="match status" value="1"/>
</dbReference>
<accession>A0A451D1H1</accession>
<dbReference type="EC" id="2.5.1.145" evidence="7"/>
<keyword evidence="8" id="KW-0328">Glycosyltransferase</keyword>
<evidence type="ECO:0000256" key="6">
    <source>
        <dbReference type="ARBA" id="ARBA00023136"/>
    </source>
</evidence>
<evidence type="ECO:0000256" key="1">
    <source>
        <dbReference type="ARBA" id="ARBA00007150"/>
    </source>
</evidence>
<dbReference type="RefSeq" id="WP_157993272.1">
    <property type="nucleotide sequence ID" value="NZ_LR217703.1"/>
</dbReference>
<dbReference type="GO" id="GO:0008961">
    <property type="term" value="F:phosphatidylglycerol-prolipoprotein diacylglyceryl transferase activity"/>
    <property type="evidence" value="ECO:0007669"/>
    <property type="project" value="UniProtKB-UniRule"/>
</dbReference>
<evidence type="ECO:0000313" key="9">
    <source>
        <dbReference type="Proteomes" id="UP000294412"/>
    </source>
</evidence>
<dbReference type="PANTHER" id="PTHR30589:SF0">
    <property type="entry name" value="PHOSPHATIDYLGLYCEROL--PROLIPOPROTEIN DIACYLGLYCERYL TRANSFERASE"/>
    <property type="match status" value="1"/>
</dbReference>
<dbReference type="OrthoDB" id="871140at2"/>
<dbReference type="EMBL" id="LR217703">
    <property type="protein sequence ID" value="VFP79466.1"/>
    <property type="molecule type" value="Genomic_DNA"/>
</dbReference>
<sequence length="291" mass="33682">MHNHYLVFPQFNPIIFSFGPVSFHWYGLMYLLSFVLIRWLARRRITQFCGTWNKDDVDKLMYVGFLGVFFGGRLGYMLFYNLPLFFDDPICIFKIWNGGMSFHGGLIGVIIALSLFCHYNKFNFFSVSDFLTPFIPLGLGAGRFGNYINGELWGRVNFHIPWGMLFPASYNEDIKLAVNNPEWQQFIFYHGALPRHPSQLYEVVLEGLLLFVILHWFVSSHVRPIGATSGLFLIIYSVFRIFVEFFRQPDQQIGLFYGVSMGQILSVPMFICGVFIMLLAYNKGISIKNNS</sequence>
<feature type="transmembrane region" description="Helical" evidence="7">
    <location>
        <begin position="224"/>
        <end position="243"/>
    </location>
</feature>
<dbReference type="PROSITE" id="PS01311">
    <property type="entry name" value="LGT"/>
    <property type="match status" value="1"/>
</dbReference>
<dbReference type="GO" id="GO:0005886">
    <property type="term" value="C:plasma membrane"/>
    <property type="evidence" value="ECO:0007669"/>
    <property type="project" value="UniProtKB-SubCell"/>
</dbReference>
<evidence type="ECO:0000256" key="7">
    <source>
        <dbReference type="HAMAP-Rule" id="MF_01147"/>
    </source>
</evidence>
<keyword evidence="8" id="KW-0449">Lipoprotein</keyword>
<feature type="binding site" evidence="7">
    <location>
        <position position="143"/>
    </location>
    <ligand>
        <name>a 1,2-diacyl-sn-glycero-3-phospho-(1'-sn-glycerol)</name>
        <dbReference type="ChEBI" id="CHEBI:64716"/>
    </ligand>
</feature>
<keyword evidence="4 7" id="KW-0812">Transmembrane</keyword>
<feature type="transmembrane region" description="Helical" evidence="7">
    <location>
        <begin position="23"/>
        <end position="41"/>
    </location>
</feature>
<keyword evidence="6 7" id="KW-0472">Membrane</keyword>
<comment type="subcellular location">
    <subcellularLocation>
        <location evidence="7">Cell membrane</location>
        <topology evidence="7">Multi-pass membrane protein</topology>
    </subcellularLocation>
</comment>
<dbReference type="PANTHER" id="PTHR30589">
    <property type="entry name" value="PROLIPOPROTEIN DIACYLGLYCERYL TRANSFERASE"/>
    <property type="match status" value="1"/>
</dbReference>
<keyword evidence="3 7" id="KW-0808">Transferase</keyword>
<dbReference type="Proteomes" id="UP000294412">
    <property type="component" value="Chromosome"/>
</dbReference>
<evidence type="ECO:0000256" key="3">
    <source>
        <dbReference type="ARBA" id="ARBA00022679"/>
    </source>
</evidence>
<proteinExistence type="inferred from homology"/>
<dbReference type="GO" id="GO:0042158">
    <property type="term" value="P:lipoprotein biosynthetic process"/>
    <property type="evidence" value="ECO:0007669"/>
    <property type="project" value="UniProtKB-UniRule"/>
</dbReference>
<dbReference type="UniPathway" id="UPA00664"/>
<comment type="function">
    <text evidence="7">Catalyzes the transfer of the diacylglyceryl group from phosphatidylglycerol to the sulfhydryl group of the N-terminal cysteine of a prolipoprotein, the first step in the formation of mature lipoproteins.</text>
</comment>
<protein>
    <recommendedName>
        <fullName evidence="7">Phosphatidylglycerol--prolipoprotein diacylglyceryl transferase</fullName>
        <ecNumber evidence="7">2.5.1.145</ecNumber>
    </recommendedName>
</protein>
<feature type="transmembrane region" description="Helical" evidence="7">
    <location>
        <begin position="255"/>
        <end position="281"/>
    </location>
</feature>
<evidence type="ECO:0000256" key="2">
    <source>
        <dbReference type="ARBA" id="ARBA00022475"/>
    </source>
</evidence>
<evidence type="ECO:0000256" key="4">
    <source>
        <dbReference type="ARBA" id="ARBA00022692"/>
    </source>
</evidence>
<dbReference type="AlphaFoldDB" id="A0A451D1H1"/>
<keyword evidence="2 7" id="KW-1003">Cell membrane</keyword>
<dbReference type="InterPro" id="IPR001640">
    <property type="entry name" value="Lgt"/>
</dbReference>
<comment type="similarity">
    <text evidence="1 7">Belongs to the Lgt family.</text>
</comment>
<dbReference type="HAMAP" id="MF_01147">
    <property type="entry name" value="Lgt"/>
    <property type="match status" value="1"/>
</dbReference>
<evidence type="ECO:0000313" key="8">
    <source>
        <dbReference type="EMBL" id="VFP79466.1"/>
    </source>
</evidence>
<dbReference type="Pfam" id="PF01790">
    <property type="entry name" value="LGT"/>
    <property type="match status" value="1"/>
</dbReference>
<keyword evidence="5 7" id="KW-1133">Transmembrane helix</keyword>
<name>A0A451D1H1_9GAMM</name>
<comment type="catalytic activity">
    <reaction evidence="7">
        <text>L-cysteinyl-[prolipoprotein] + a 1,2-diacyl-sn-glycero-3-phospho-(1'-sn-glycerol) = an S-1,2-diacyl-sn-glyceryl-L-cysteinyl-[prolipoprotein] + sn-glycerol 1-phosphate + H(+)</text>
        <dbReference type="Rhea" id="RHEA:56712"/>
        <dbReference type="Rhea" id="RHEA-COMP:14679"/>
        <dbReference type="Rhea" id="RHEA-COMP:14680"/>
        <dbReference type="ChEBI" id="CHEBI:15378"/>
        <dbReference type="ChEBI" id="CHEBI:29950"/>
        <dbReference type="ChEBI" id="CHEBI:57685"/>
        <dbReference type="ChEBI" id="CHEBI:64716"/>
        <dbReference type="ChEBI" id="CHEBI:140658"/>
        <dbReference type="EC" id="2.5.1.145"/>
    </reaction>
</comment>
<comment type="pathway">
    <text evidence="7">Protein modification; lipoprotein biosynthesis (diacylglyceryl transfer).</text>
</comment>
<feature type="transmembrane region" description="Helical" evidence="7">
    <location>
        <begin position="200"/>
        <end position="218"/>
    </location>
</feature>
<feature type="transmembrane region" description="Helical" evidence="7">
    <location>
        <begin position="62"/>
        <end position="80"/>
    </location>
</feature>
<evidence type="ECO:0000256" key="5">
    <source>
        <dbReference type="ARBA" id="ARBA00022989"/>
    </source>
</evidence>
<feature type="transmembrane region" description="Helical" evidence="7">
    <location>
        <begin position="100"/>
        <end position="119"/>
    </location>
</feature>
<organism evidence="8 9">
    <name type="scientific">Candidatus Erwinia haradaeae</name>
    <dbReference type="NCBI Taxonomy" id="1922217"/>
    <lineage>
        <taxon>Bacteria</taxon>
        <taxon>Pseudomonadati</taxon>
        <taxon>Pseudomonadota</taxon>
        <taxon>Gammaproteobacteria</taxon>
        <taxon>Enterobacterales</taxon>
        <taxon>Erwiniaceae</taxon>
        <taxon>Erwinia</taxon>
    </lineage>
</organism>